<protein>
    <submittedName>
        <fullName evidence="1">Uncharacterized protein</fullName>
    </submittedName>
</protein>
<reference evidence="1" key="1">
    <citation type="submission" date="2020-08" db="EMBL/GenBank/DDBJ databases">
        <title>Multicomponent nature underlies the extraordinary mechanical properties of spider dragline silk.</title>
        <authorList>
            <person name="Kono N."/>
            <person name="Nakamura H."/>
            <person name="Mori M."/>
            <person name="Yoshida Y."/>
            <person name="Ohtoshi R."/>
            <person name="Malay A.D."/>
            <person name="Moran D.A.P."/>
            <person name="Tomita M."/>
            <person name="Numata K."/>
            <person name="Arakawa K."/>
        </authorList>
    </citation>
    <scope>NUCLEOTIDE SEQUENCE</scope>
</reference>
<accession>A0A8X6P7B3</accession>
<gene>
    <name evidence="1" type="ORF">NPIL_353481</name>
</gene>
<dbReference type="EMBL" id="BMAW01066548">
    <property type="protein sequence ID" value="GFT55464.1"/>
    <property type="molecule type" value="Genomic_DNA"/>
</dbReference>
<comment type="caution">
    <text evidence="1">The sequence shown here is derived from an EMBL/GenBank/DDBJ whole genome shotgun (WGS) entry which is preliminary data.</text>
</comment>
<keyword evidence="2" id="KW-1185">Reference proteome</keyword>
<sequence>MSGVKFSDYISIDQDVATCSILCIEEMYDDAKNKNNGEEAEDVHANEAETTPVQNLSDAIKAYETVRTFMNKGQKTVLNLENLLFNLKN</sequence>
<proteinExistence type="predicted"/>
<evidence type="ECO:0000313" key="2">
    <source>
        <dbReference type="Proteomes" id="UP000887013"/>
    </source>
</evidence>
<dbReference type="Proteomes" id="UP000887013">
    <property type="component" value="Unassembled WGS sequence"/>
</dbReference>
<evidence type="ECO:0000313" key="1">
    <source>
        <dbReference type="EMBL" id="GFT55464.1"/>
    </source>
</evidence>
<organism evidence="1 2">
    <name type="scientific">Nephila pilipes</name>
    <name type="common">Giant wood spider</name>
    <name type="synonym">Nephila maculata</name>
    <dbReference type="NCBI Taxonomy" id="299642"/>
    <lineage>
        <taxon>Eukaryota</taxon>
        <taxon>Metazoa</taxon>
        <taxon>Ecdysozoa</taxon>
        <taxon>Arthropoda</taxon>
        <taxon>Chelicerata</taxon>
        <taxon>Arachnida</taxon>
        <taxon>Araneae</taxon>
        <taxon>Araneomorphae</taxon>
        <taxon>Entelegynae</taxon>
        <taxon>Araneoidea</taxon>
        <taxon>Nephilidae</taxon>
        <taxon>Nephila</taxon>
    </lineage>
</organism>
<name>A0A8X6P7B3_NEPPI</name>
<dbReference type="AlphaFoldDB" id="A0A8X6P7B3"/>